<dbReference type="GO" id="GO:0007165">
    <property type="term" value="P:signal transduction"/>
    <property type="evidence" value="ECO:0007669"/>
    <property type="project" value="InterPro"/>
</dbReference>
<dbReference type="RefSeq" id="WP_138549507.1">
    <property type="nucleotide sequence ID" value="NZ_PNCG01001112.1"/>
</dbReference>
<reference evidence="3 4" key="1">
    <citation type="submission" date="2017-12" db="EMBL/GenBank/DDBJ databases">
        <authorList>
            <person name="Paulsen S."/>
            <person name="Gram L.K."/>
        </authorList>
    </citation>
    <scope>NUCLEOTIDE SEQUENCE [LARGE SCALE GENOMIC DNA]</scope>
    <source>
        <strain evidence="3 4">S2897</strain>
    </source>
</reference>
<dbReference type="CDD" id="cd06225">
    <property type="entry name" value="HAMP"/>
    <property type="match status" value="1"/>
</dbReference>
<dbReference type="PROSITE" id="PS50885">
    <property type="entry name" value="HAMP"/>
    <property type="match status" value="1"/>
</dbReference>
<evidence type="ECO:0000259" key="2">
    <source>
        <dbReference type="PROSITE" id="PS50885"/>
    </source>
</evidence>
<evidence type="ECO:0000256" key="1">
    <source>
        <dbReference type="SAM" id="Phobius"/>
    </source>
</evidence>
<feature type="domain" description="HAMP" evidence="2">
    <location>
        <begin position="35"/>
        <end position="88"/>
    </location>
</feature>
<evidence type="ECO:0000313" key="4">
    <source>
        <dbReference type="Proteomes" id="UP000305874"/>
    </source>
</evidence>
<feature type="non-terminal residue" evidence="3">
    <location>
        <position position="1"/>
    </location>
</feature>
<evidence type="ECO:0000313" key="3">
    <source>
        <dbReference type="EMBL" id="TMP65602.1"/>
    </source>
</evidence>
<dbReference type="InterPro" id="IPR003660">
    <property type="entry name" value="HAMP_dom"/>
</dbReference>
<name>A0A5S3XZQ0_9GAMM</name>
<keyword evidence="1" id="KW-0812">Transmembrane</keyword>
<dbReference type="EMBL" id="PNCG01001112">
    <property type="protein sequence ID" value="TMP65602.1"/>
    <property type="molecule type" value="Genomic_DNA"/>
</dbReference>
<keyword evidence="1" id="KW-1133">Transmembrane helix</keyword>
<proteinExistence type="predicted"/>
<dbReference type="SUPFAM" id="SSF158472">
    <property type="entry name" value="HAMP domain-like"/>
    <property type="match status" value="1"/>
</dbReference>
<sequence length="105" mass="11817">KLEIKLNVEQTQFMGVSIFIVAAVIVMILVLLTSRSIIQPVERVYQTIERIRRENNLSVTIEQSGNDEITVMTRDFNSLVGDFRILIAEVNSALGTINDATQHLT</sequence>
<dbReference type="AlphaFoldDB" id="A0A5S3XZQ0"/>
<keyword evidence="1" id="KW-0472">Membrane</keyword>
<dbReference type="Gene3D" id="6.10.340.10">
    <property type="match status" value="1"/>
</dbReference>
<organism evidence="3 4">
    <name type="scientific">Pseudoalteromonas ruthenica</name>
    <dbReference type="NCBI Taxonomy" id="151081"/>
    <lineage>
        <taxon>Bacteria</taxon>
        <taxon>Pseudomonadati</taxon>
        <taxon>Pseudomonadota</taxon>
        <taxon>Gammaproteobacteria</taxon>
        <taxon>Alteromonadales</taxon>
        <taxon>Pseudoalteromonadaceae</taxon>
        <taxon>Pseudoalteromonas</taxon>
    </lineage>
</organism>
<feature type="non-terminal residue" evidence="3">
    <location>
        <position position="105"/>
    </location>
</feature>
<reference evidence="4" key="2">
    <citation type="submission" date="2019-06" db="EMBL/GenBank/DDBJ databases">
        <title>Co-occurence of chitin degradation, pigmentation and bioactivity in marine Pseudoalteromonas.</title>
        <authorList>
            <person name="Sonnenschein E.C."/>
            <person name="Bech P.K."/>
        </authorList>
    </citation>
    <scope>NUCLEOTIDE SEQUENCE [LARGE SCALE GENOMIC DNA]</scope>
    <source>
        <strain evidence="4">S2897</strain>
    </source>
</reference>
<dbReference type="Pfam" id="PF00672">
    <property type="entry name" value="HAMP"/>
    <property type="match status" value="1"/>
</dbReference>
<gene>
    <name evidence="3" type="ORF">CWC05_24020</name>
</gene>
<comment type="caution">
    <text evidence="3">The sequence shown here is derived from an EMBL/GenBank/DDBJ whole genome shotgun (WGS) entry which is preliminary data.</text>
</comment>
<dbReference type="GO" id="GO:0016020">
    <property type="term" value="C:membrane"/>
    <property type="evidence" value="ECO:0007669"/>
    <property type="project" value="InterPro"/>
</dbReference>
<feature type="transmembrane region" description="Helical" evidence="1">
    <location>
        <begin position="12"/>
        <end position="33"/>
    </location>
</feature>
<dbReference type="Proteomes" id="UP000305874">
    <property type="component" value="Unassembled WGS sequence"/>
</dbReference>
<protein>
    <submittedName>
        <fullName evidence="3">Methyl-accepting chemotaxis protein</fullName>
    </submittedName>
</protein>
<dbReference type="SMART" id="SM00304">
    <property type="entry name" value="HAMP"/>
    <property type="match status" value="1"/>
</dbReference>
<accession>A0A5S3XZQ0</accession>